<dbReference type="Gene3D" id="2.40.30.40">
    <property type="entry name" value="Peptidase M42, domain 2"/>
    <property type="match status" value="1"/>
</dbReference>
<evidence type="ECO:0000256" key="2">
    <source>
        <dbReference type="ARBA" id="ARBA00022438"/>
    </source>
</evidence>
<dbReference type="AlphaFoldDB" id="A0A923LT29"/>
<feature type="binding site" evidence="8">
    <location>
        <position position="63"/>
    </location>
    <ligand>
        <name>Zn(2+)</name>
        <dbReference type="ChEBI" id="CHEBI:29105"/>
        <label>1</label>
    </ligand>
</feature>
<evidence type="ECO:0000256" key="7">
    <source>
        <dbReference type="PIRSR" id="PIRSR001123-1"/>
    </source>
</evidence>
<dbReference type="PIRSF" id="PIRSF001123">
    <property type="entry name" value="PepA_GA"/>
    <property type="match status" value="1"/>
</dbReference>
<dbReference type="Proteomes" id="UP000606499">
    <property type="component" value="Unassembled WGS sequence"/>
</dbReference>
<evidence type="ECO:0000313" key="10">
    <source>
        <dbReference type="Proteomes" id="UP000606499"/>
    </source>
</evidence>
<dbReference type="RefSeq" id="WP_186949421.1">
    <property type="nucleotide sequence ID" value="NZ_JACOPL010000001.1"/>
</dbReference>
<dbReference type="PANTHER" id="PTHR32481">
    <property type="entry name" value="AMINOPEPTIDASE"/>
    <property type="match status" value="1"/>
</dbReference>
<keyword evidence="5" id="KW-0378">Hydrolase</keyword>
<keyword evidence="2" id="KW-0031">Aminopeptidase</keyword>
<feature type="binding site" evidence="8">
    <location>
        <position position="222"/>
    </location>
    <ligand>
        <name>Zn(2+)</name>
        <dbReference type="ChEBI" id="CHEBI:29105"/>
        <label>1</label>
    </ligand>
</feature>
<dbReference type="Gene3D" id="3.40.630.10">
    <property type="entry name" value="Zn peptidases"/>
    <property type="match status" value="1"/>
</dbReference>
<dbReference type="GO" id="GO:0046872">
    <property type="term" value="F:metal ion binding"/>
    <property type="evidence" value="ECO:0007669"/>
    <property type="project" value="UniProtKB-UniRule"/>
</dbReference>
<keyword evidence="10" id="KW-1185">Reference proteome</keyword>
<evidence type="ECO:0000256" key="8">
    <source>
        <dbReference type="PIRSR" id="PIRSR001123-2"/>
    </source>
</evidence>
<evidence type="ECO:0000313" key="9">
    <source>
        <dbReference type="EMBL" id="MBC5723936.1"/>
    </source>
</evidence>
<proteinExistence type="inferred from homology"/>
<dbReference type="SUPFAM" id="SSF53187">
    <property type="entry name" value="Zn-dependent exopeptidases"/>
    <property type="match status" value="1"/>
</dbReference>
<gene>
    <name evidence="9" type="ORF">H8S45_00395</name>
</gene>
<comment type="similarity">
    <text evidence="1 6">Belongs to the peptidase M42 family.</text>
</comment>
<feature type="binding site" evidence="8">
    <location>
        <position position="171"/>
    </location>
    <ligand>
        <name>Zn(2+)</name>
        <dbReference type="ChEBI" id="CHEBI:29105"/>
        <label>1</label>
    </ligand>
</feature>
<keyword evidence="3" id="KW-0645">Protease</keyword>
<comment type="cofactor">
    <cofactor evidence="8">
        <name>a divalent metal cation</name>
        <dbReference type="ChEBI" id="CHEBI:60240"/>
    </cofactor>
    <text evidence="8">Binds 2 divalent metal cations per subunit.</text>
</comment>
<organism evidence="9 10">
    <name type="scientific">Agathobaculum faecis</name>
    <dbReference type="NCBI Taxonomy" id="2763013"/>
    <lineage>
        <taxon>Bacteria</taxon>
        <taxon>Bacillati</taxon>
        <taxon>Bacillota</taxon>
        <taxon>Clostridia</taxon>
        <taxon>Eubacteriales</taxon>
        <taxon>Butyricicoccaceae</taxon>
        <taxon>Agathobaculum</taxon>
    </lineage>
</organism>
<accession>A0A923LT29</accession>
<comment type="caution">
    <text evidence="9">The sequence shown here is derived from an EMBL/GenBank/DDBJ whole genome shotgun (WGS) entry which is preliminary data.</text>
</comment>
<evidence type="ECO:0000256" key="4">
    <source>
        <dbReference type="ARBA" id="ARBA00022723"/>
    </source>
</evidence>
<feature type="binding site" evidence="8">
    <location>
        <position position="200"/>
    </location>
    <ligand>
        <name>Zn(2+)</name>
        <dbReference type="ChEBI" id="CHEBI:29105"/>
        <label>2</label>
    </ligand>
</feature>
<dbReference type="PANTHER" id="PTHR32481:SF5">
    <property type="entry name" value="ENDOGLUCANASE"/>
    <property type="match status" value="1"/>
</dbReference>
<keyword evidence="4 8" id="KW-0479">Metal-binding</keyword>
<feature type="binding site" evidence="8">
    <location>
        <position position="171"/>
    </location>
    <ligand>
        <name>Zn(2+)</name>
        <dbReference type="ChEBI" id="CHEBI:29105"/>
        <label>2</label>
    </ligand>
</feature>
<evidence type="ECO:0000256" key="3">
    <source>
        <dbReference type="ARBA" id="ARBA00022670"/>
    </source>
</evidence>
<reference evidence="9" key="1">
    <citation type="submission" date="2020-08" db="EMBL/GenBank/DDBJ databases">
        <title>Genome public.</title>
        <authorList>
            <person name="Liu C."/>
            <person name="Sun Q."/>
        </authorList>
    </citation>
    <scope>NUCLEOTIDE SEQUENCE</scope>
    <source>
        <strain evidence="9">NSJ-28</strain>
    </source>
</reference>
<protein>
    <submittedName>
        <fullName evidence="9">M20/M25/M40 family metallo-hydrolase</fullName>
    </submittedName>
</protein>
<evidence type="ECO:0000256" key="1">
    <source>
        <dbReference type="ARBA" id="ARBA00006272"/>
    </source>
</evidence>
<dbReference type="EMBL" id="JACOPL010000001">
    <property type="protein sequence ID" value="MBC5723936.1"/>
    <property type="molecule type" value="Genomic_DNA"/>
</dbReference>
<dbReference type="GO" id="GO:0004177">
    <property type="term" value="F:aminopeptidase activity"/>
    <property type="evidence" value="ECO:0007669"/>
    <property type="project" value="UniProtKB-UniRule"/>
</dbReference>
<feature type="active site" description="Proton acceptor" evidence="7">
    <location>
        <position position="199"/>
    </location>
</feature>
<dbReference type="InterPro" id="IPR008007">
    <property type="entry name" value="Peptidase_M42"/>
</dbReference>
<dbReference type="SUPFAM" id="SSF101821">
    <property type="entry name" value="Aminopeptidase/glucanase lid domain"/>
    <property type="match status" value="1"/>
</dbReference>
<dbReference type="Pfam" id="PF05343">
    <property type="entry name" value="Peptidase_M42"/>
    <property type="match status" value="1"/>
</dbReference>
<name>A0A923LT29_9FIRM</name>
<feature type="binding site" evidence="8">
    <location>
        <position position="310"/>
    </location>
    <ligand>
        <name>Zn(2+)</name>
        <dbReference type="ChEBI" id="CHEBI:29105"/>
        <label>2</label>
    </ligand>
</feature>
<dbReference type="GO" id="GO:0006508">
    <property type="term" value="P:proteolysis"/>
    <property type="evidence" value="ECO:0007669"/>
    <property type="project" value="UniProtKB-KW"/>
</dbReference>
<dbReference type="InterPro" id="IPR051464">
    <property type="entry name" value="Peptidase_M42_aminopept"/>
</dbReference>
<evidence type="ECO:0000256" key="6">
    <source>
        <dbReference type="PIRNR" id="PIRNR001123"/>
    </source>
</evidence>
<dbReference type="InterPro" id="IPR023367">
    <property type="entry name" value="Peptidase_M42_dom2"/>
</dbReference>
<evidence type="ECO:0000256" key="5">
    <source>
        <dbReference type="ARBA" id="ARBA00022801"/>
    </source>
</evidence>
<sequence length="340" mass="36105">MTELLKTLCALPGPSGCEDAVRAFVLKKAKPYADALRTDAIGNVMVFRKGRKTLERPVVVCAHMDEVGVIVKKITDDGMIKFGFVGGVDPRVVIGRPVRFGEVTGVIGIKAVHLTTAAERRTMPKAKDLYIDIGASSRAVAEERVSLGDYGVFDSPVVEFGDGLIKAKAIDDRVGCAALLKLLEEQPPIDTWFCFTVQEEVGLRGAASMAYALDPDFALVLEGTTAADLAEVTDGKAVCHVRGGVVLPLMDGATIYDAGLFELLRDACAKRGIAWQTKTRVSGGTDAGRIHKSKAGVRVCAAAAPVRYIHSPSSVAAVSDCEAVLAAARAFLEDLRGDDE</sequence>